<accession>A0A9Q0J814</accession>
<dbReference type="OrthoDB" id="757982at2759"/>
<evidence type="ECO:0000256" key="15">
    <source>
        <dbReference type="ARBA" id="ARBA00023242"/>
    </source>
</evidence>
<evidence type="ECO:0000256" key="1">
    <source>
        <dbReference type="ARBA" id="ARBA00001936"/>
    </source>
</evidence>
<feature type="compositionally biased region" description="Low complexity" evidence="17">
    <location>
        <begin position="22"/>
        <end position="33"/>
    </location>
</feature>
<reference evidence="19" key="2">
    <citation type="journal article" date="2023" name="Plants (Basel)">
        <title>Annotation of the Turnera subulata (Passifloraceae) Draft Genome Reveals the S-Locus Evolved after the Divergence of Turneroideae from Passifloroideae in a Stepwise Manner.</title>
        <authorList>
            <person name="Henning P.M."/>
            <person name="Roalson E.H."/>
            <person name="Mir W."/>
            <person name="McCubbin A.G."/>
            <person name="Shore J.S."/>
        </authorList>
    </citation>
    <scope>NUCLEOTIDE SEQUENCE</scope>
    <source>
        <strain evidence="19">F60SS</strain>
    </source>
</reference>
<dbReference type="AlphaFoldDB" id="A0A9Q0J814"/>
<evidence type="ECO:0000256" key="5">
    <source>
        <dbReference type="ARBA" id="ARBA00022741"/>
    </source>
</evidence>
<dbReference type="InterPro" id="IPR036890">
    <property type="entry name" value="HATPase_C_sf"/>
</dbReference>
<keyword evidence="11" id="KW-0694">RNA-binding</keyword>
<keyword evidence="8" id="KW-0378">Hydrolase</keyword>
<evidence type="ECO:0000313" key="20">
    <source>
        <dbReference type="Proteomes" id="UP001141552"/>
    </source>
</evidence>
<dbReference type="GO" id="GO:0006281">
    <property type="term" value="P:DNA repair"/>
    <property type="evidence" value="ECO:0007669"/>
    <property type="project" value="UniProtKB-KW"/>
</dbReference>
<keyword evidence="5" id="KW-0547">Nucleotide-binding</keyword>
<dbReference type="InterPro" id="IPR041006">
    <property type="entry name" value="Morc_S5"/>
</dbReference>
<sequence length="829" mass="93496">MKRQNSVLDKMAVGQDIIDVCSDADSDSGVSGAQSGKSAKRKREFTGKESEGNGSSNVTARSNSSNSCQGGDALVDETGQQSRTFPSPAPVCRQFWKAGNYETGLGETPKAAKRNGDKGHILVHPMFLHSNATSHKWAFGAIAELLDNAVDEARNNATFVHVDKISNPRDRSPALLIQDDGGGMDPGTMRRCMSFGFSNKDKSAIGQYGNGFKTSTIRLGADVIVFSRQETTGRPTQSIGLLSYTFLRQMGHDKIVVPMLDYEFDAPTRAWKPILHHDKGHFDLNMSTLLQWCPYSTEDELLKQFDDVKDHGTKIVIFNLWLDDDGNPELDFDSDAEDIRVHMNWKLFQPGDIRIPAFDKHIAYEFQYSLRAYMSILYLKPPPSFTIKLRGQMIKQHNIVRRLKFPEIIKYEPHTVGNEEVITTIGFLKEAPEINVHGFNIYHRNRLILPFWRALHTTNSKGRGVVGVLEVNYIEPTHNKQDFEKTSLFQKLENRLKQMTTEYWLVKLRNLVLQHLHCELIGYSNEKSHCTVTSQELPSGRTSSVKQCLPVDHSSDVIQNWGPALSEDWVSMGTAANFPGGTPIVTPQMGKVRSRGLPMMRNVVYHPVELDEAEAHAADTLQHMGDQLFYPSCVGCLVDVRTEIQVHDSRLSTLLQQNKKLRLRCETGACVNVHFCSHLAVKVGESRARFETKGACLCHSYFSCNLTVLVVYTTGLEYQSQTFGILCLVLRSICHQKLQYFGQELSHTIITSISLIKGYVFVKGHEKASLQASLWEELKLIHCTTHYEKYITETILVALLADEVKEAKTEYDMLLAESRLMEDQRLRKK</sequence>
<feature type="coiled-coil region" evidence="16">
    <location>
        <begin position="797"/>
        <end position="824"/>
    </location>
</feature>
<protein>
    <recommendedName>
        <fullName evidence="18">Morc S5 domain-containing protein</fullName>
    </recommendedName>
</protein>
<evidence type="ECO:0000256" key="17">
    <source>
        <dbReference type="SAM" id="MobiDB-lite"/>
    </source>
</evidence>
<evidence type="ECO:0000256" key="10">
    <source>
        <dbReference type="ARBA" id="ARBA00022853"/>
    </source>
</evidence>
<dbReference type="Gene3D" id="3.30.565.10">
    <property type="entry name" value="Histidine kinase-like ATPase, C-terminal domain"/>
    <property type="match status" value="1"/>
</dbReference>
<reference evidence="19" key="1">
    <citation type="submission" date="2022-02" db="EMBL/GenBank/DDBJ databases">
        <authorList>
            <person name="Henning P.M."/>
            <person name="McCubbin A.G."/>
            <person name="Shore J.S."/>
        </authorList>
    </citation>
    <scope>NUCLEOTIDE SEQUENCE</scope>
    <source>
        <strain evidence="19">F60SS</strain>
        <tissue evidence="19">Leaves</tissue>
    </source>
</reference>
<keyword evidence="20" id="KW-1185">Reference proteome</keyword>
<comment type="cofactor">
    <cofactor evidence="1">
        <name>Mn(2+)</name>
        <dbReference type="ChEBI" id="CHEBI:29035"/>
    </cofactor>
</comment>
<dbReference type="FunFam" id="3.30.565.10:FF:000075">
    <property type="entry name" value="MORC family CW-type zinc finger protein 4"/>
    <property type="match status" value="1"/>
</dbReference>
<evidence type="ECO:0000256" key="9">
    <source>
        <dbReference type="ARBA" id="ARBA00022840"/>
    </source>
</evidence>
<dbReference type="SUPFAM" id="SSF55874">
    <property type="entry name" value="ATPase domain of HSP90 chaperone/DNA topoisomerase II/histidine kinase"/>
    <property type="match status" value="1"/>
</dbReference>
<dbReference type="PANTHER" id="PTHR23336:SF44">
    <property type="entry name" value="PROTEIN MICRORCHIDIA 6"/>
    <property type="match status" value="1"/>
</dbReference>
<feature type="region of interest" description="Disordered" evidence="17">
    <location>
        <begin position="22"/>
        <end position="89"/>
    </location>
</feature>
<evidence type="ECO:0000256" key="16">
    <source>
        <dbReference type="SAM" id="Coils"/>
    </source>
</evidence>
<dbReference type="Pfam" id="PF17942">
    <property type="entry name" value="Morc6_S5"/>
    <property type="match status" value="1"/>
</dbReference>
<feature type="compositionally biased region" description="Polar residues" evidence="17">
    <location>
        <begin position="52"/>
        <end position="69"/>
    </location>
</feature>
<keyword evidence="9" id="KW-0067">ATP-binding</keyword>
<evidence type="ECO:0000256" key="6">
    <source>
        <dbReference type="ARBA" id="ARBA00022759"/>
    </source>
</evidence>
<comment type="subcellular location">
    <subcellularLocation>
        <location evidence="2">Nucleus</location>
    </subcellularLocation>
</comment>
<evidence type="ECO:0000256" key="11">
    <source>
        <dbReference type="ARBA" id="ARBA00022884"/>
    </source>
</evidence>
<dbReference type="GO" id="GO:0005634">
    <property type="term" value="C:nucleus"/>
    <property type="evidence" value="ECO:0007669"/>
    <property type="project" value="UniProtKB-SubCell"/>
</dbReference>
<dbReference type="GO" id="GO:0004519">
    <property type="term" value="F:endonuclease activity"/>
    <property type="evidence" value="ECO:0007669"/>
    <property type="project" value="UniProtKB-KW"/>
</dbReference>
<dbReference type="EMBL" id="JAKUCV010005351">
    <property type="protein sequence ID" value="KAJ4831497.1"/>
    <property type="molecule type" value="Genomic_DNA"/>
</dbReference>
<name>A0A9Q0J814_9ROSI</name>
<evidence type="ECO:0000259" key="18">
    <source>
        <dbReference type="Pfam" id="PF17942"/>
    </source>
</evidence>
<proteinExistence type="inferred from homology"/>
<keyword evidence="12 16" id="KW-0175">Coiled coil</keyword>
<comment type="similarity">
    <text evidence="3">Belongs to the MORC ATPase protein family.</text>
</comment>
<dbReference type="InterPro" id="IPR045261">
    <property type="entry name" value="MORC_ATPase"/>
</dbReference>
<comment type="caution">
    <text evidence="19">The sequence shown here is derived from an EMBL/GenBank/DDBJ whole genome shotgun (WGS) entry which is preliminary data.</text>
</comment>
<dbReference type="GO" id="GO:0005524">
    <property type="term" value="F:ATP binding"/>
    <property type="evidence" value="ECO:0007669"/>
    <property type="project" value="UniProtKB-KW"/>
</dbReference>
<evidence type="ECO:0000256" key="3">
    <source>
        <dbReference type="ARBA" id="ARBA00007845"/>
    </source>
</evidence>
<dbReference type="GO" id="GO:0031349">
    <property type="term" value="P:positive regulation of defense response"/>
    <property type="evidence" value="ECO:0007669"/>
    <property type="project" value="UniProtKB-ARBA"/>
</dbReference>
<evidence type="ECO:0000256" key="14">
    <source>
        <dbReference type="ARBA" id="ARBA00023204"/>
    </source>
</evidence>
<evidence type="ECO:0000256" key="4">
    <source>
        <dbReference type="ARBA" id="ARBA00022722"/>
    </source>
</evidence>
<organism evidence="19 20">
    <name type="scientific">Turnera subulata</name>
    <dbReference type="NCBI Taxonomy" id="218843"/>
    <lineage>
        <taxon>Eukaryota</taxon>
        <taxon>Viridiplantae</taxon>
        <taxon>Streptophyta</taxon>
        <taxon>Embryophyta</taxon>
        <taxon>Tracheophyta</taxon>
        <taxon>Spermatophyta</taxon>
        <taxon>Magnoliopsida</taxon>
        <taxon>eudicotyledons</taxon>
        <taxon>Gunneridae</taxon>
        <taxon>Pentapetalae</taxon>
        <taxon>rosids</taxon>
        <taxon>fabids</taxon>
        <taxon>Malpighiales</taxon>
        <taxon>Passifloraceae</taxon>
        <taxon>Turnera</taxon>
    </lineage>
</organism>
<feature type="domain" description="Morc S5" evidence="18">
    <location>
        <begin position="368"/>
        <end position="504"/>
    </location>
</feature>
<dbReference type="PANTHER" id="PTHR23336">
    <property type="entry name" value="ZINC FINGER CW-TYPE COILED-COIL DOMAIN PROTEIN 3"/>
    <property type="match status" value="1"/>
</dbReference>
<dbReference type="GO" id="GO:0031047">
    <property type="term" value="P:regulatory ncRNA-mediated gene silencing"/>
    <property type="evidence" value="ECO:0007669"/>
    <property type="project" value="UniProtKB-KW"/>
</dbReference>
<dbReference type="Pfam" id="PF13589">
    <property type="entry name" value="HATPase_c_3"/>
    <property type="match status" value="1"/>
</dbReference>
<dbReference type="GO" id="GO:0003723">
    <property type="term" value="F:RNA binding"/>
    <property type="evidence" value="ECO:0007669"/>
    <property type="project" value="UniProtKB-KW"/>
</dbReference>
<keyword evidence="4" id="KW-0540">Nuclease</keyword>
<dbReference type="GO" id="GO:0016887">
    <property type="term" value="F:ATP hydrolysis activity"/>
    <property type="evidence" value="ECO:0007669"/>
    <property type="project" value="InterPro"/>
</dbReference>
<evidence type="ECO:0000256" key="8">
    <source>
        <dbReference type="ARBA" id="ARBA00022801"/>
    </source>
</evidence>
<keyword evidence="7" id="KW-0227">DNA damage</keyword>
<keyword evidence="15" id="KW-0539">Nucleus</keyword>
<gene>
    <name evidence="19" type="ORF">Tsubulata_004729</name>
</gene>
<keyword evidence="10" id="KW-0156">Chromatin regulator</keyword>
<keyword evidence="14" id="KW-0234">DNA repair</keyword>
<evidence type="ECO:0000313" key="19">
    <source>
        <dbReference type="EMBL" id="KAJ4831497.1"/>
    </source>
</evidence>
<keyword evidence="13" id="KW-0943">RNA-mediated gene silencing</keyword>
<keyword evidence="6" id="KW-0255">Endonuclease</keyword>
<evidence type="ECO:0000256" key="13">
    <source>
        <dbReference type="ARBA" id="ARBA00023158"/>
    </source>
</evidence>
<evidence type="ECO:0000256" key="7">
    <source>
        <dbReference type="ARBA" id="ARBA00022763"/>
    </source>
</evidence>
<evidence type="ECO:0000256" key="12">
    <source>
        <dbReference type="ARBA" id="ARBA00023054"/>
    </source>
</evidence>
<dbReference type="GO" id="GO:0006325">
    <property type="term" value="P:chromatin organization"/>
    <property type="evidence" value="ECO:0007669"/>
    <property type="project" value="UniProtKB-KW"/>
</dbReference>
<evidence type="ECO:0000256" key="2">
    <source>
        <dbReference type="ARBA" id="ARBA00004123"/>
    </source>
</evidence>
<dbReference type="Proteomes" id="UP001141552">
    <property type="component" value="Unassembled WGS sequence"/>
</dbReference>